<proteinExistence type="predicted"/>
<organism evidence="1">
    <name type="scientific">uncultured Caudovirales phage</name>
    <dbReference type="NCBI Taxonomy" id="2100421"/>
    <lineage>
        <taxon>Viruses</taxon>
        <taxon>Duplodnaviria</taxon>
        <taxon>Heunggongvirae</taxon>
        <taxon>Uroviricota</taxon>
        <taxon>Caudoviricetes</taxon>
        <taxon>Peduoviridae</taxon>
        <taxon>Maltschvirus</taxon>
        <taxon>Maltschvirus maltsch</taxon>
    </lineage>
</organism>
<dbReference type="EMBL" id="LR796327">
    <property type="protein sequence ID" value="CAB4136977.1"/>
    <property type="molecule type" value="Genomic_DNA"/>
</dbReference>
<protein>
    <submittedName>
        <fullName evidence="1">Uncharacterized protein</fullName>
    </submittedName>
</protein>
<gene>
    <name evidence="1" type="ORF">UFOVP315_23</name>
</gene>
<accession>A0A6J5LV96</accession>
<evidence type="ECO:0000313" key="1">
    <source>
        <dbReference type="EMBL" id="CAB4136977.1"/>
    </source>
</evidence>
<sequence>MNDYHPAPLNARALINGRVPMTIYEWSHTEPDLRSSIHNPHLLLLENITPTILPVIITTADQIQKREHGHA</sequence>
<name>A0A6J5LV96_9CAUD</name>
<reference evidence="1" key="1">
    <citation type="submission" date="2020-04" db="EMBL/GenBank/DDBJ databases">
        <authorList>
            <person name="Chiriac C."/>
            <person name="Salcher M."/>
            <person name="Ghai R."/>
            <person name="Kavagutti S V."/>
        </authorList>
    </citation>
    <scope>NUCLEOTIDE SEQUENCE</scope>
</reference>